<dbReference type="EMBL" id="CAFBOM010000130">
    <property type="protein sequence ID" value="CAB4988098.1"/>
    <property type="molecule type" value="Genomic_DNA"/>
</dbReference>
<sequence length="68" mass="7140">MMPPPSDAQASGASIDPALWDLLACPCPDHGAVTLDSDTGEICCTVCGLRFPIRDGIPVMLLDEARRG</sequence>
<evidence type="ECO:0000313" key="1">
    <source>
        <dbReference type="EMBL" id="CAB4988098.1"/>
    </source>
</evidence>
<dbReference type="SUPFAM" id="SSF158997">
    <property type="entry name" value="Trm112p-like"/>
    <property type="match status" value="1"/>
</dbReference>
<dbReference type="GO" id="GO:0005829">
    <property type="term" value="C:cytosol"/>
    <property type="evidence" value="ECO:0007669"/>
    <property type="project" value="TreeGrafter"/>
</dbReference>
<reference evidence="2" key="1">
    <citation type="submission" date="2020-05" db="EMBL/GenBank/DDBJ databases">
        <authorList>
            <person name="Chiriac C."/>
            <person name="Salcher M."/>
            <person name="Ghai R."/>
            <person name="Kavagutti S V."/>
        </authorList>
    </citation>
    <scope>NUCLEOTIDE SEQUENCE</scope>
</reference>
<name>A0A6J7RAG7_9ZZZZ</name>
<dbReference type="InterPro" id="IPR005651">
    <property type="entry name" value="Trm112-like"/>
</dbReference>
<gene>
    <name evidence="1" type="ORF">UFOPK3957_00858</name>
    <name evidence="2" type="ORF">UFOPK4061_01662</name>
</gene>
<dbReference type="EMBL" id="CAFBPD010000331">
    <property type="protein sequence ID" value="CAB5025716.1"/>
    <property type="molecule type" value="Genomic_DNA"/>
</dbReference>
<proteinExistence type="predicted"/>
<dbReference type="Pfam" id="PF03966">
    <property type="entry name" value="Trm112p"/>
    <property type="match status" value="1"/>
</dbReference>
<organism evidence="2">
    <name type="scientific">freshwater metagenome</name>
    <dbReference type="NCBI Taxonomy" id="449393"/>
    <lineage>
        <taxon>unclassified sequences</taxon>
        <taxon>metagenomes</taxon>
        <taxon>ecological metagenomes</taxon>
    </lineage>
</organism>
<dbReference type="PANTHER" id="PTHR33505:SF4">
    <property type="entry name" value="PROTEIN PREY, MITOCHONDRIAL"/>
    <property type="match status" value="1"/>
</dbReference>
<dbReference type="Gene3D" id="2.20.25.10">
    <property type="match status" value="1"/>
</dbReference>
<dbReference type="PANTHER" id="PTHR33505">
    <property type="entry name" value="ZGC:162634"/>
    <property type="match status" value="1"/>
</dbReference>
<protein>
    <submittedName>
        <fullName evidence="2">Unannotated protein</fullName>
    </submittedName>
</protein>
<evidence type="ECO:0000313" key="2">
    <source>
        <dbReference type="EMBL" id="CAB5025716.1"/>
    </source>
</evidence>
<dbReference type="AlphaFoldDB" id="A0A6J7RAG7"/>
<accession>A0A6J7RAG7</accession>